<accession>A0A151T5H9</accession>
<feature type="non-terminal residue" evidence="1">
    <location>
        <position position="1"/>
    </location>
</feature>
<protein>
    <submittedName>
        <fullName evidence="1">Uncharacterized protein</fullName>
    </submittedName>
</protein>
<dbReference type="Proteomes" id="UP000075243">
    <property type="component" value="Chromosome 8"/>
</dbReference>
<organism evidence="1 2">
    <name type="scientific">Cajanus cajan</name>
    <name type="common">Pigeon pea</name>
    <name type="synonym">Cajanus indicus</name>
    <dbReference type="NCBI Taxonomy" id="3821"/>
    <lineage>
        <taxon>Eukaryota</taxon>
        <taxon>Viridiplantae</taxon>
        <taxon>Streptophyta</taxon>
        <taxon>Embryophyta</taxon>
        <taxon>Tracheophyta</taxon>
        <taxon>Spermatophyta</taxon>
        <taxon>Magnoliopsida</taxon>
        <taxon>eudicotyledons</taxon>
        <taxon>Gunneridae</taxon>
        <taxon>Pentapetalae</taxon>
        <taxon>rosids</taxon>
        <taxon>fabids</taxon>
        <taxon>Fabales</taxon>
        <taxon>Fabaceae</taxon>
        <taxon>Papilionoideae</taxon>
        <taxon>50 kb inversion clade</taxon>
        <taxon>NPAAA clade</taxon>
        <taxon>indigoferoid/millettioid clade</taxon>
        <taxon>Phaseoleae</taxon>
        <taxon>Cajanus</taxon>
    </lineage>
</organism>
<evidence type="ECO:0000313" key="2">
    <source>
        <dbReference type="Proteomes" id="UP000075243"/>
    </source>
</evidence>
<dbReference type="OMA" id="WFDPTHI"/>
<proteinExistence type="predicted"/>
<dbReference type="EMBL" id="CM003610">
    <property type="protein sequence ID" value="KYP62297.1"/>
    <property type="molecule type" value="Genomic_DNA"/>
</dbReference>
<evidence type="ECO:0000313" key="1">
    <source>
        <dbReference type="EMBL" id="KYP62297.1"/>
    </source>
</evidence>
<dbReference type="AlphaFoldDB" id="A0A151T5H9"/>
<name>A0A151T5H9_CAJCA</name>
<keyword evidence="2" id="KW-1185">Reference proteome</keyword>
<gene>
    <name evidence="1" type="ORF">KK1_016824</name>
</gene>
<sequence>IISFYTNLYAHDNHFEQNDLISLVVPLVVILKDNNMLTNLLTSKEVKDSMFRKDGSSVPELDRFGCNSY</sequence>
<reference evidence="1 2" key="1">
    <citation type="journal article" date="2012" name="Nat. Biotechnol.">
        <title>Draft genome sequence of pigeonpea (Cajanus cajan), an orphan legume crop of resource-poor farmers.</title>
        <authorList>
            <person name="Varshney R.K."/>
            <person name="Chen W."/>
            <person name="Li Y."/>
            <person name="Bharti A.K."/>
            <person name="Saxena R.K."/>
            <person name="Schlueter J.A."/>
            <person name="Donoghue M.T."/>
            <person name="Azam S."/>
            <person name="Fan G."/>
            <person name="Whaley A.M."/>
            <person name="Farmer A.D."/>
            <person name="Sheridan J."/>
            <person name="Iwata A."/>
            <person name="Tuteja R."/>
            <person name="Penmetsa R.V."/>
            <person name="Wu W."/>
            <person name="Upadhyaya H.D."/>
            <person name="Yang S.P."/>
            <person name="Shah T."/>
            <person name="Saxena K.B."/>
            <person name="Michael T."/>
            <person name="McCombie W.R."/>
            <person name="Yang B."/>
            <person name="Zhang G."/>
            <person name="Yang H."/>
            <person name="Wang J."/>
            <person name="Spillane C."/>
            <person name="Cook D.R."/>
            <person name="May G.D."/>
            <person name="Xu X."/>
            <person name="Jackson S.A."/>
        </authorList>
    </citation>
    <scope>NUCLEOTIDE SEQUENCE [LARGE SCALE GENOMIC DNA]</scope>
    <source>
        <strain evidence="2">cv. Asha</strain>
    </source>
</reference>
<dbReference type="Gramene" id="C.cajan_16347.t">
    <property type="protein sequence ID" value="C.cajan_16347.t.cds1"/>
    <property type="gene ID" value="C.cajan_16347"/>
</dbReference>